<dbReference type="GO" id="GO:0016020">
    <property type="term" value="C:membrane"/>
    <property type="evidence" value="ECO:0007669"/>
    <property type="project" value="UniProtKB-SubCell"/>
</dbReference>
<organism evidence="7 8">
    <name type="scientific">Mola mola</name>
    <name type="common">Ocean sunfish</name>
    <name type="synonym">Tetraodon mola</name>
    <dbReference type="NCBI Taxonomy" id="94237"/>
    <lineage>
        <taxon>Eukaryota</taxon>
        <taxon>Metazoa</taxon>
        <taxon>Chordata</taxon>
        <taxon>Craniata</taxon>
        <taxon>Vertebrata</taxon>
        <taxon>Euteleostomi</taxon>
        <taxon>Actinopterygii</taxon>
        <taxon>Neopterygii</taxon>
        <taxon>Teleostei</taxon>
        <taxon>Neoteleostei</taxon>
        <taxon>Acanthomorphata</taxon>
        <taxon>Eupercaria</taxon>
        <taxon>Tetraodontiformes</taxon>
        <taxon>Molidae</taxon>
        <taxon>Mola</taxon>
    </lineage>
</organism>
<evidence type="ECO:0000256" key="2">
    <source>
        <dbReference type="ARBA" id="ARBA00022692"/>
    </source>
</evidence>
<keyword evidence="2 6" id="KW-0812">Transmembrane</keyword>
<name>A0A3Q4AZY2_MOLML</name>
<dbReference type="InterPro" id="IPR028110">
    <property type="entry name" value="TMEM254"/>
</dbReference>
<dbReference type="PANTHER" id="PTHR34104:SF3">
    <property type="entry name" value="TRANSMEMBRANE PROTEIN 254"/>
    <property type="match status" value="1"/>
</dbReference>
<keyword evidence="3 6" id="KW-1133">Transmembrane helix</keyword>
<evidence type="ECO:0000256" key="4">
    <source>
        <dbReference type="ARBA" id="ARBA00023136"/>
    </source>
</evidence>
<sequence>MAKSDGGDFFQRTSLFWIVSVTLGVGHYTWIVFAPESFPFQYLGPYGTFCRYLLDNHADFLYKGWWVAFAIHFFEGLYSLKLCSDKGITSVATRCLWFVQSFLFGILSLRLLLKHDPKRPKQH</sequence>
<keyword evidence="8" id="KW-1185">Reference proteome</keyword>
<evidence type="ECO:0000256" key="6">
    <source>
        <dbReference type="SAM" id="Phobius"/>
    </source>
</evidence>
<evidence type="ECO:0000256" key="5">
    <source>
        <dbReference type="ARBA" id="ARBA00034834"/>
    </source>
</evidence>
<accession>A0A3Q4AZY2</accession>
<dbReference type="Ensembl" id="ENSMMOT00000010733.1">
    <property type="protein sequence ID" value="ENSMMOP00000010550.1"/>
    <property type="gene ID" value="ENSMMOG00000008142.1"/>
</dbReference>
<dbReference type="OMA" id="IMYKGWW"/>
<dbReference type="PANTHER" id="PTHR34104">
    <property type="entry name" value="TRANSMEMBRANE PROTEIN 254"/>
    <property type="match status" value="1"/>
</dbReference>
<protein>
    <recommendedName>
        <fullName evidence="5">Transmembrane protein 254</fullName>
    </recommendedName>
</protein>
<feature type="transmembrane region" description="Helical" evidence="6">
    <location>
        <begin position="15"/>
        <end position="33"/>
    </location>
</feature>
<proteinExistence type="predicted"/>
<reference evidence="7" key="1">
    <citation type="submission" date="2025-08" db="UniProtKB">
        <authorList>
            <consortium name="Ensembl"/>
        </authorList>
    </citation>
    <scope>IDENTIFICATION</scope>
</reference>
<dbReference type="STRING" id="94237.ENSMMOP00000010550"/>
<dbReference type="Pfam" id="PF14934">
    <property type="entry name" value="TMEM254"/>
    <property type="match status" value="1"/>
</dbReference>
<evidence type="ECO:0000256" key="3">
    <source>
        <dbReference type="ARBA" id="ARBA00022989"/>
    </source>
</evidence>
<dbReference type="AlphaFoldDB" id="A0A3Q4AZY2"/>
<comment type="subcellular location">
    <subcellularLocation>
        <location evidence="1">Membrane</location>
        <topology evidence="1">Multi-pass membrane protein</topology>
    </subcellularLocation>
</comment>
<feature type="transmembrane region" description="Helical" evidence="6">
    <location>
        <begin position="95"/>
        <end position="113"/>
    </location>
</feature>
<evidence type="ECO:0000313" key="8">
    <source>
        <dbReference type="Proteomes" id="UP000261620"/>
    </source>
</evidence>
<keyword evidence="4 6" id="KW-0472">Membrane</keyword>
<reference evidence="7" key="2">
    <citation type="submission" date="2025-09" db="UniProtKB">
        <authorList>
            <consortium name="Ensembl"/>
        </authorList>
    </citation>
    <scope>IDENTIFICATION</scope>
</reference>
<dbReference type="Proteomes" id="UP000261620">
    <property type="component" value="Unplaced"/>
</dbReference>
<evidence type="ECO:0000313" key="7">
    <source>
        <dbReference type="Ensembl" id="ENSMMOP00000010550.1"/>
    </source>
</evidence>
<evidence type="ECO:0000256" key="1">
    <source>
        <dbReference type="ARBA" id="ARBA00004141"/>
    </source>
</evidence>